<evidence type="ECO:0000313" key="15">
    <source>
        <dbReference type="EMBL" id="CAH0997846.1"/>
    </source>
</evidence>
<proteinExistence type="inferred from homology"/>
<dbReference type="PANTHER" id="PTHR30069:SF29">
    <property type="entry name" value="HEMOGLOBIN AND HEMOGLOBIN-HAPTOGLOBIN-BINDING PROTEIN 1-RELATED"/>
    <property type="match status" value="1"/>
</dbReference>
<evidence type="ECO:0000259" key="14">
    <source>
        <dbReference type="Pfam" id="PF07715"/>
    </source>
</evidence>
<feature type="domain" description="TonB-dependent receptor plug" evidence="14">
    <location>
        <begin position="76"/>
        <end position="161"/>
    </location>
</feature>
<evidence type="ECO:0000256" key="2">
    <source>
        <dbReference type="ARBA" id="ARBA00022448"/>
    </source>
</evidence>
<evidence type="ECO:0000256" key="12">
    <source>
        <dbReference type="SAM" id="SignalP"/>
    </source>
</evidence>
<evidence type="ECO:0000256" key="7">
    <source>
        <dbReference type="ARBA" id="ARBA00023136"/>
    </source>
</evidence>
<evidence type="ECO:0000256" key="6">
    <source>
        <dbReference type="ARBA" id="ARBA00023077"/>
    </source>
</evidence>
<evidence type="ECO:0000256" key="4">
    <source>
        <dbReference type="ARBA" id="ARBA00022692"/>
    </source>
</evidence>
<evidence type="ECO:0000256" key="3">
    <source>
        <dbReference type="ARBA" id="ARBA00022452"/>
    </source>
</evidence>
<dbReference type="InterPro" id="IPR012910">
    <property type="entry name" value="Plug_dom"/>
</dbReference>
<reference evidence="15" key="1">
    <citation type="submission" date="2021-12" db="EMBL/GenBank/DDBJ databases">
        <authorList>
            <person name="Rodrigo-Torres L."/>
            <person name="Arahal R. D."/>
            <person name="Lucena T."/>
        </authorList>
    </citation>
    <scope>NUCLEOTIDE SEQUENCE</scope>
    <source>
        <strain evidence="15">CECT 8858</strain>
    </source>
</reference>
<evidence type="ECO:0000256" key="8">
    <source>
        <dbReference type="ARBA" id="ARBA00023170"/>
    </source>
</evidence>
<evidence type="ECO:0000256" key="10">
    <source>
        <dbReference type="PROSITE-ProRule" id="PRU01360"/>
    </source>
</evidence>
<evidence type="ECO:0000256" key="5">
    <source>
        <dbReference type="ARBA" id="ARBA00022729"/>
    </source>
</evidence>
<dbReference type="Gene3D" id="2.170.130.10">
    <property type="entry name" value="TonB-dependent receptor, plug domain"/>
    <property type="match status" value="1"/>
</dbReference>
<keyword evidence="6 11" id="KW-0798">TonB box</keyword>
<feature type="chain" id="PRO_5045940758" evidence="12">
    <location>
        <begin position="20"/>
        <end position="726"/>
    </location>
</feature>
<dbReference type="PANTHER" id="PTHR30069">
    <property type="entry name" value="TONB-DEPENDENT OUTER MEMBRANE RECEPTOR"/>
    <property type="match status" value="1"/>
</dbReference>
<evidence type="ECO:0000313" key="16">
    <source>
        <dbReference type="Proteomes" id="UP000837932"/>
    </source>
</evidence>
<keyword evidence="8" id="KW-0675">Receptor</keyword>
<keyword evidence="7 10" id="KW-0472">Membrane</keyword>
<dbReference type="InterPro" id="IPR039426">
    <property type="entry name" value="TonB-dep_rcpt-like"/>
</dbReference>
<dbReference type="InterPro" id="IPR037066">
    <property type="entry name" value="Plug_dom_sf"/>
</dbReference>
<gene>
    <name evidence="15" type="primary">fecA</name>
    <name evidence="15" type="ORF">EMA8858_03980</name>
</gene>
<dbReference type="InterPro" id="IPR036942">
    <property type="entry name" value="Beta-barrel_TonB_sf"/>
</dbReference>
<evidence type="ECO:0000256" key="1">
    <source>
        <dbReference type="ARBA" id="ARBA00004571"/>
    </source>
</evidence>
<dbReference type="SUPFAM" id="SSF56935">
    <property type="entry name" value="Porins"/>
    <property type="match status" value="1"/>
</dbReference>
<dbReference type="RefSeq" id="WP_238808653.1">
    <property type="nucleotide sequence ID" value="NZ_CAKLPY010000007.1"/>
</dbReference>
<comment type="similarity">
    <text evidence="10 11">Belongs to the TonB-dependent receptor family.</text>
</comment>
<feature type="domain" description="TonB-dependent receptor-like beta-barrel" evidence="13">
    <location>
        <begin position="253"/>
        <end position="691"/>
    </location>
</feature>
<dbReference type="Gene3D" id="2.40.170.20">
    <property type="entry name" value="TonB-dependent receptor, beta-barrel domain"/>
    <property type="match status" value="1"/>
</dbReference>
<dbReference type="Pfam" id="PF07715">
    <property type="entry name" value="Plug"/>
    <property type="match status" value="1"/>
</dbReference>
<keyword evidence="5 12" id="KW-0732">Signal</keyword>
<dbReference type="InterPro" id="IPR000531">
    <property type="entry name" value="Beta-barrel_TonB"/>
</dbReference>
<sequence>MKNKNILFFLLFSVQFVFAQEKKDSTKVLKLDEIQVVEQQYKLNIQSLPNTKGTFLYAGKKTEVINVLGLDANIAEKTPRQIFAKIPGVFVYDMDGSGNQINISTRGLDPHRGWEFNIRKDGIITNSDIYGYPASHYSMPMEAIQNIEMIRGTGSLQYGAQFGGMLNYIGKQGDSTKVFDFESTNSIGSFGLLSTYNAVGGQVGKVNYYAYYSKRVSDGYRDNSRSNYEAQSAQITYRPTQKLSIKADFSRSKYVFQLAGQQTDAMFYADPKASIRSRNYYSPDIYVPSLTFNWALSNRTKLSWVTSAVLGSRNSVMFDKTADIIDKIDPQTLQYANRQVDIDNYHSYTSEFRILHEYRVGKLPAILVGGVQLMNNDLHRRQQGKGTTGSDFDLSITGNWGRDLHFKTQNIAAFVENRLNLTSKLAVSPGFRIESGESKMLGIISYYDPSKLPNLIPHRFPLFGINADYQLSTNQNLYAGFSQAYRPVIFKDIIPASIYEKSSDNLKDASGYNLEAGYKGNFEKLRIEFTYFQLLYKNRLGTLAQTDANGNFQILRTNIGDSFTKGLEAFIEYYARINEKTNVSIFTSTSLMEARYLKAEIRSGEKNINIEGNFVESTPQIISRNGITFRHKKLSITGLFSYTAKSYADAFNTVEPSANGSVGLVPSYGILDFNASYRISKKLLLKFNLNNATNKQYFTKRPQFYPGPGIWASDGRGVNLMVSTRF</sequence>
<evidence type="ECO:0000256" key="9">
    <source>
        <dbReference type="ARBA" id="ARBA00023237"/>
    </source>
</evidence>
<keyword evidence="9 10" id="KW-0998">Cell outer membrane</keyword>
<keyword evidence="3 10" id="KW-1134">Transmembrane beta strand</keyword>
<keyword evidence="4 10" id="KW-0812">Transmembrane</keyword>
<keyword evidence="16" id="KW-1185">Reference proteome</keyword>
<feature type="signal peptide" evidence="12">
    <location>
        <begin position="1"/>
        <end position="19"/>
    </location>
</feature>
<dbReference type="EMBL" id="CAKLPY010000007">
    <property type="protein sequence ID" value="CAH0997846.1"/>
    <property type="molecule type" value="Genomic_DNA"/>
</dbReference>
<evidence type="ECO:0000256" key="11">
    <source>
        <dbReference type="RuleBase" id="RU003357"/>
    </source>
</evidence>
<dbReference type="PROSITE" id="PS52016">
    <property type="entry name" value="TONB_DEPENDENT_REC_3"/>
    <property type="match status" value="1"/>
</dbReference>
<evidence type="ECO:0000259" key="13">
    <source>
        <dbReference type="Pfam" id="PF00593"/>
    </source>
</evidence>
<dbReference type="Proteomes" id="UP000837932">
    <property type="component" value="Unassembled WGS sequence"/>
</dbReference>
<dbReference type="Pfam" id="PF00593">
    <property type="entry name" value="TonB_dep_Rec_b-barrel"/>
    <property type="match status" value="1"/>
</dbReference>
<keyword evidence="2 10" id="KW-0813">Transport</keyword>
<name>A0ABN8F156_9BACT</name>
<protein>
    <submittedName>
        <fullName evidence="15">Fe(3+) dicitrate transport protein FecA</fullName>
    </submittedName>
</protein>
<comment type="caution">
    <text evidence="15">The sequence shown here is derived from an EMBL/GenBank/DDBJ whole genome shotgun (WGS) entry which is preliminary data.</text>
</comment>
<organism evidence="15 16">
    <name type="scientific">Emticicia aquatica</name>
    <dbReference type="NCBI Taxonomy" id="1681835"/>
    <lineage>
        <taxon>Bacteria</taxon>
        <taxon>Pseudomonadati</taxon>
        <taxon>Bacteroidota</taxon>
        <taxon>Cytophagia</taxon>
        <taxon>Cytophagales</taxon>
        <taxon>Leadbetterellaceae</taxon>
        <taxon>Emticicia</taxon>
    </lineage>
</organism>
<comment type="subcellular location">
    <subcellularLocation>
        <location evidence="1 10">Cell outer membrane</location>
        <topology evidence="1 10">Multi-pass membrane protein</topology>
    </subcellularLocation>
</comment>
<accession>A0ABN8F156</accession>